<name>A0A6M2VJB5_9VIRU</name>
<organism evidence="1">
    <name type="scientific">Grapevine Kizil Sapak virus</name>
    <dbReference type="NCBI Taxonomy" id="2650001"/>
    <lineage>
        <taxon>Viruses</taxon>
        <taxon>Riboviria</taxon>
        <taxon>Orthornavirae</taxon>
        <taxon>Kitrinoviricota</taxon>
        <taxon>Alsuviricetes</taxon>
        <taxon>Tymovirales</taxon>
        <taxon>Betaflexiviridae</taxon>
    </lineage>
</organism>
<sequence length="194" mass="21304">MTQGLYIQLYSLINSGFSLSSLYSSIYKVLQFPLWASKYVPFVRVKEKRTVGDGSMLRYKKAGYGTLSEATTAFCRDFGSGNVLVCWDWSPGFKPGLPDGWPNISGVCGATKIGRMKPSVKVWAADSATLETILMQEVTQDATKEVEVLRSVDGLLKDFENEVGQGGASNTLQISASSFSRDNNEAIWMASVER</sequence>
<accession>A0A6M2VJB5</accession>
<protein>
    <submittedName>
        <fullName evidence="1">ORF4</fullName>
    </submittedName>
</protein>
<reference evidence="1" key="1">
    <citation type="submission" date="2019-04" db="EMBL/GenBank/DDBJ databases">
        <title>Molecular diversity of grapevine Kizil Sapak virus and development of a broad-spectrum GKSV detection assay.</title>
        <authorList>
            <person name="Marais A."/>
            <person name="Faure C."/>
            <person name="Theil S."/>
            <person name="Lacombe T."/>
            <person name="Boursiquot J.-M."/>
            <person name="Candresse T."/>
        </authorList>
    </citation>
    <scope>NUCLEOTIDE SEQUENCE</scope>
    <source>
        <strain evidence="1">NT41</strain>
    </source>
</reference>
<dbReference type="EMBL" id="MK775527">
    <property type="protein sequence ID" value="QCZ35719.1"/>
    <property type="molecule type" value="Genomic_RNA"/>
</dbReference>
<evidence type="ECO:0000313" key="1">
    <source>
        <dbReference type="EMBL" id="QCZ35719.1"/>
    </source>
</evidence>
<proteinExistence type="predicted"/>